<dbReference type="InterPro" id="IPR005632">
    <property type="entry name" value="Chaperone_Skp"/>
</dbReference>
<dbReference type="PATRIC" id="fig|543877.4.peg.294"/>
<dbReference type="SUPFAM" id="SSF111384">
    <property type="entry name" value="OmpH-like"/>
    <property type="match status" value="1"/>
</dbReference>
<organism evidence="2 3">
    <name type="scientific">Pelagerythrobacter marensis</name>
    <dbReference type="NCBI Taxonomy" id="543877"/>
    <lineage>
        <taxon>Bacteria</taxon>
        <taxon>Pseudomonadati</taxon>
        <taxon>Pseudomonadota</taxon>
        <taxon>Alphaproteobacteria</taxon>
        <taxon>Sphingomonadales</taxon>
        <taxon>Erythrobacteraceae</taxon>
        <taxon>Pelagerythrobacter</taxon>
    </lineage>
</organism>
<proteinExistence type="predicted"/>
<dbReference type="Pfam" id="PF03938">
    <property type="entry name" value="OmpH"/>
    <property type="match status" value="1"/>
</dbReference>
<dbReference type="OrthoDB" id="7557023at2"/>
<keyword evidence="1" id="KW-0732">Signal</keyword>
<dbReference type="GO" id="GO:0051082">
    <property type="term" value="F:unfolded protein binding"/>
    <property type="evidence" value="ECO:0007669"/>
    <property type="project" value="InterPro"/>
</dbReference>
<protein>
    <submittedName>
        <fullName evidence="2">Outer membrane protein</fullName>
    </submittedName>
</protein>
<evidence type="ECO:0000313" key="2">
    <source>
        <dbReference type="EMBL" id="AKM06381.1"/>
    </source>
</evidence>
<dbReference type="STRING" id="543877.AM2010_292"/>
<keyword evidence="3" id="KW-1185">Reference proteome</keyword>
<dbReference type="InterPro" id="IPR024930">
    <property type="entry name" value="Skp_dom_sf"/>
</dbReference>
<sequence length="176" mass="18979" precursor="true">MRAFTPLAIVLLACLGAPAAAQTFGPPIEGLCLLSRSAAISASRAGQSMQGQLRQLQSSLSSELEQRSAALQQQRSALEARRSATAPIEYQRQQAALEQQLRALDQEQNGRFIIAQQRGQQQIDQALNTALGRVVSGRSCAVVMERDNSYGWNNAMDITPAVAREMDGILQAVDLG</sequence>
<feature type="signal peptide" evidence="1">
    <location>
        <begin position="1"/>
        <end position="21"/>
    </location>
</feature>
<dbReference type="Gene3D" id="3.30.910.20">
    <property type="entry name" value="Skp domain"/>
    <property type="match status" value="1"/>
</dbReference>
<dbReference type="Proteomes" id="UP000037643">
    <property type="component" value="Chromosome"/>
</dbReference>
<feature type="chain" id="PRO_5002562518" evidence="1">
    <location>
        <begin position="22"/>
        <end position="176"/>
    </location>
</feature>
<name>A0A0G3X6X0_9SPHN</name>
<reference evidence="2 3" key="1">
    <citation type="submission" date="2015-06" db="EMBL/GenBank/DDBJ databases">
        <authorList>
            <person name="Kim K.M."/>
        </authorList>
    </citation>
    <scope>NUCLEOTIDE SEQUENCE [LARGE SCALE GENOMIC DNA]</scope>
    <source>
        <strain evidence="2 3">KCTC 22370</strain>
    </source>
</reference>
<evidence type="ECO:0000256" key="1">
    <source>
        <dbReference type="SAM" id="SignalP"/>
    </source>
</evidence>
<dbReference type="EMBL" id="CP011805">
    <property type="protein sequence ID" value="AKM06381.1"/>
    <property type="molecule type" value="Genomic_DNA"/>
</dbReference>
<gene>
    <name evidence="2" type="ORF">AM2010_292</name>
</gene>
<accession>A0A0G3X6X0</accession>
<dbReference type="KEGG" id="amx:AM2010_292"/>
<evidence type="ECO:0000313" key="3">
    <source>
        <dbReference type="Proteomes" id="UP000037643"/>
    </source>
</evidence>
<dbReference type="AlphaFoldDB" id="A0A0G3X6X0"/>
<dbReference type="SMART" id="SM00935">
    <property type="entry name" value="OmpH"/>
    <property type="match status" value="1"/>
</dbReference>